<evidence type="ECO:0000313" key="3">
    <source>
        <dbReference type="Proteomes" id="UP001597440"/>
    </source>
</evidence>
<dbReference type="EMBL" id="JBHULD010000014">
    <property type="protein sequence ID" value="MFD2555158.1"/>
    <property type="molecule type" value="Genomic_DNA"/>
</dbReference>
<name>A0ABW5L2Y7_9SPHI</name>
<gene>
    <name evidence="2" type="ORF">ACFSQW_12195</name>
</gene>
<evidence type="ECO:0000313" key="2">
    <source>
        <dbReference type="EMBL" id="MFD2555158.1"/>
    </source>
</evidence>
<keyword evidence="3" id="KW-1185">Reference proteome</keyword>
<keyword evidence="1" id="KW-0812">Transmembrane</keyword>
<accession>A0ABW5L2Y7</accession>
<keyword evidence="1" id="KW-0472">Membrane</keyword>
<reference evidence="3" key="1">
    <citation type="journal article" date="2019" name="Int. J. Syst. Evol. Microbiol.">
        <title>The Global Catalogue of Microorganisms (GCM) 10K type strain sequencing project: providing services to taxonomists for standard genome sequencing and annotation.</title>
        <authorList>
            <consortium name="The Broad Institute Genomics Platform"/>
            <consortium name="The Broad Institute Genome Sequencing Center for Infectious Disease"/>
            <person name="Wu L."/>
            <person name="Ma J."/>
        </authorList>
    </citation>
    <scope>NUCLEOTIDE SEQUENCE [LARGE SCALE GENOMIC DNA]</scope>
    <source>
        <strain evidence="3">KCTC 52298</strain>
    </source>
</reference>
<feature type="transmembrane region" description="Helical" evidence="1">
    <location>
        <begin position="6"/>
        <end position="29"/>
    </location>
</feature>
<dbReference type="Proteomes" id="UP001597440">
    <property type="component" value="Unassembled WGS sequence"/>
</dbReference>
<evidence type="ECO:0000256" key="1">
    <source>
        <dbReference type="SAM" id="Phobius"/>
    </source>
</evidence>
<dbReference type="RefSeq" id="WP_210353519.1">
    <property type="nucleotide sequence ID" value="NZ_JAEQMU010000001.1"/>
</dbReference>
<evidence type="ECO:0008006" key="4">
    <source>
        <dbReference type="Google" id="ProtNLM"/>
    </source>
</evidence>
<sequence length="198" mass="22542">MKKKTYLIIGISLFVIVAAAGYFILLGALSGMGNPTGGRGPDYPYFITTESTAVKNIVVPKGTKLTYEEHFWKEGQQEKLMNEKEIMYIELPEGQTVDWGGVPVYMFVKFANTEMLGFSVYPDFEQLSDDKITKFSELWQSCQSDLGILVKNTDDWAFSPQNIMDISSCSVNYQRFFKDDIKQQHFLDSLYSELKASK</sequence>
<proteinExistence type="predicted"/>
<comment type="caution">
    <text evidence="2">The sequence shown here is derived from an EMBL/GenBank/DDBJ whole genome shotgun (WGS) entry which is preliminary data.</text>
</comment>
<protein>
    <recommendedName>
        <fullName evidence="4">DUF4825 domain-containing protein</fullName>
    </recommendedName>
</protein>
<keyword evidence="1" id="KW-1133">Transmembrane helix</keyword>
<organism evidence="2 3">
    <name type="scientific">Sphingobacterium tabacisoli</name>
    <dbReference type="NCBI Taxonomy" id="2044855"/>
    <lineage>
        <taxon>Bacteria</taxon>
        <taxon>Pseudomonadati</taxon>
        <taxon>Bacteroidota</taxon>
        <taxon>Sphingobacteriia</taxon>
        <taxon>Sphingobacteriales</taxon>
        <taxon>Sphingobacteriaceae</taxon>
        <taxon>Sphingobacterium</taxon>
    </lineage>
</organism>